<accession>A0A6H5GCE5</accession>
<dbReference type="InterPro" id="IPR018122">
    <property type="entry name" value="TF_fork_head_CS_1"/>
</dbReference>
<dbReference type="PROSITE" id="PS50039">
    <property type="entry name" value="FORK_HEAD_3"/>
    <property type="match status" value="1"/>
</dbReference>
<dbReference type="InterPro" id="IPR051770">
    <property type="entry name" value="Forkhead_box_regulator"/>
</dbReference>
<dbReference type="PANTHER" id="PTHR46262:SF2">
    <property type="entry name" value="FORKHEAD BOX PROTEIN BINIOU"/>
    <property type="match status" value="1"/>
</dbReference>
<dbReference type="AlphaFoldDB" id="A0A6H5GCE5"/>
<dbReference type="SMART" id="SM00339">
    <property type="entry name" value="FH"/>
    <property type="match status" value="1"/>
</dbReference>
<protein>
    <recommendedName>
        <fullName evidence="5">Fork-head domain-containing protein</fullName>
    </recommendedName>
</protein>
<evidence type="ECO:0000256" key="2">
    <source>
        <dbReference type="ARBA" id="ARBA00023125"/>
    </source>
</evidence>
<dbReference type="SUPFAM" id="SSF46785">
    <property type="entry name" value="Winged helix' DNA-binding domain"/>
    <property type="match status" value="1"/>
</dbReference>
<feature type="domain" description="Fork-head" evidence="5">
    <location>
        <begin position="88"/>
        <end position="114"/>
    </location>
</feature>
<dbReference type="PANTHER" id="PTHR46262">
    <property type="entry name" value="FORKHEAD BOX PROTEIN BINIOU"/>
    <property type="match status" value="1"/>
</dbReference>
<dbReference type="GO" id="GO:0005634">
    <property type="term" value="C:nucleus"/>
    <property type="evidence" value="ECO:0007669"/>
    <property type="project" value="UniProtKB-SubCell"/>
</dbReference>
<keyword evidence="7" id="KW-1185">Reference proteome</keyword>
<gene>
    <name evidence="6" type="ORF">NTEN_LOCUS6570</name>
</gene>
<sequence>MIKSENGVVSVHNSIQQHHHLQQLVGHEGKIGDQAADYGHQHHQNVVVSPPVKKSGARRQEKPPYSYIALIVMAIQNMVFYVQGLGRPGKGHYWTIDPGSELMFEEGSFRRRPRGFRRKCQAMRGGPQAYAQGPISAYHEGSGGTQGAIGHHAGTISHHIGSGHANGSGAIGYSAISDIGNLAIGLAPSAASPPSHYSPVTALPHHYHVAGNPHLAYNGHTNNNGDYLAYTSTTVDHHGTNWSHYAPHADHMDYYSAGNHQYHHLSTSPPQTVQQADTGEAVLWIGSLSLARRRPRRPISIRHVRHRRSRRRYHFTTNSVDRFTDEFGGIFAFRTVRTVNNCIRLEIFPSECLIVSF</sequence>
<evidence type="ECO:0000259" key="5">
    <source>
        <dbReference type="PROSITE" id="PS50039"/>
    </source>
</evidence>
<proteinExistence type="predicted"/>
<dbReference type="InterPro" id="IPR036390">
    <property type="entry name" value="WH_DNA-bd_sf"/>
</dbReference>
<evidence type="ECO:0000313" key="7">
    <source>
        <dbReference type="Proteomes" id="UP000479000"/>
    </source>
</evidence>
<evidence type="ECO:0000256" key="3">
    <source>
        <dbReference type="ARBA" id="ARBA00023242"/>
    </source>
</evidence>
<dbReference type="OrthoDB" id="5954824at2759"/>
<dbReference type="GO" id="GO:0000978">
    <property type="term" value="F:RNA polymerase II cis-regulatory region sequence-specific DNA binding"/>
    <property type="evidence" value="ECO:0007669"/>
    <property type="project" value="TreeGrafter"/>
</dbReference>
<dbReference type="Proteomes" id="UP000479000">
    <property type="component" value="Unassembled WGS sequence"/>
</dbReference>
<comment type="subcellular location">
    <subcellularLocation>
        <location evidence="1 4">Nucleus</location>
    </subcellularLocation>
</comment>
<keyword evidence="3 4" id="KW-0539">Nucleus</keyword>
<dbReference type="GO" id="GO:0009887">
    <property type="term" value="P:animal organ morphogenesis"/>
    <property type="evidence" value="ECO:0007669"/>
    <property type="project" value="TreeGrafter"/>
</dbReference>
<keyword evidence="2 4" id="KW-0238">DNA-binding</keyword>
<reference evidence="6 7" key="1">
    <citation type="submission" date="2020-02" db="EMBL/GenBank/DDBJ databases">
        <authorList>
            <person name="Ferguson B K."/>
        </authorList>
    </citation>
    <scope>NUCLEOTIDE SEQUENCE [LARGE SCALE GENOMIC DNA]</scope>
</reference>
<organism evidence="6 7">
    <name type="scientific">Nesidiocoris tenuis</name>
    <dbReference type="NCBI Taxonomy" id="355587"/>
    <lineage>
        <taxon>Eukaryota</taxon>
        <taxon>Metazoa</taxon>
        <taxon>Ecdysozoa</taxon>
        <taxon>Arthropoda</taxon>
        <taxon>Hexapoda</taxon>
        <taxon>Insecta</taxon>
        <taxon>Pterygota</taxon>
        <taxon>Neoptera</taxon>
        <taxon>Paraneoptera</taxon>
        <taxon>Hemiptera</taxon>
        <taxon>Heteroptera</taxon>
        <taxon>Panheteroptera</taxon>
        <taxon>Cimicomorpha</taxon>
        <taxon>Miridae</taxon>
        <taxon>Dicyphina</taxon>
        <taxon>Nesidiocoris</taxon>
    </lineage>
</organism>
<dbReference type="InterPro" id="IPR001766">
    <property type="entry name" value="Fork_head_dom"/>
</dbReference>
<dbReference type="GO" id="GO:0000981">
    <property type="term" value="F:DNA-binding transcription factor activity, RNA polymerase II-specific"/>
    <property type="evidence" value="ECO:0007669"/>
    <property type="project" value="TreeGrafter"/>
</dbReference>
<dbReference type="EMBL" id="CADCXU010009914">
    <property type="protein sequence ID" value="CAB0000783.1"/>
    <property type="molecule type" value="Genomic_DNA"/>
</dbReference>
<feature type="DNA-binding region" description="Fork-head" evidence="4">
    <location>
        <begin position="88"/>
        <end position="114"/>
    </location>
</feature>
<evidence type="ECO:0000313" key="6">
    <source>
        <dbReference type="EMBL" id="CAB0000783.1"/>
    </source>
</evidence>
<evidence type="ECO:0000256" key="1">
    <source>
        <dbReference type="ARBA" id="ARBA00004123"/>
    </source>
</evidence>
<dbReference type="PROSITE" id="PS00657">
    <property type="entry name" value="FORK_HEAD_1"/>
    <property type="match status" value="1"/>
</dbReference>
<name>A0A6H5GCE5_9HEMI</name>
<evidence type="ECO:0000256" key="4">
    <source>
        <dbReference type="PROSITE-ProRule" id="PRU00089"/>
    </source>
</evidence>